<dbReference type="Gene3D" id="1.10.10.60">
    <property type="entry name" value="Homeodomain-like"/>
    <property type="match status" value="1"/>
</dbReference>
<feature type="domain" description="HTH araC/xylS-type" evidence="5">
    <location>
        <begin position="260"/>
        <end position="357"/>
    </location>
</feature>
<dbReference type="PROSITE" id="PS01124">
    <property type="entry name" value="HTH_ARAC_FAMILY_2"/>
    <property type="match status" value="1"/>
</dbReference>
<evidence type="ECO:0000313" key="7">
    <source>
        <dbReference type="Proteomes" id="UP000189796"/>
    </source>
</evidence>
<accession>A0A1M5YXV0</accession>
<evidence type="ECO:0000313" key="6">
    <source>
        <dbReference type="EMBL" id="SHI16353.1"/>
    </source>
</evidence>
<dbReference type="AlphaFoldDB" id="A0A1M5YXV0"/>
<keyword evidence="3" id="KW-0804">Transcription</keyword>
<dbReference type="InterPro" id="IPR002818">
    <property type="entry name" value="DJ-1/PfpI"/>
</dbReference>
<reference evidence="6 7" key="1">
    <citation type="submission" date="2016-11" db="EMBL/GenBank/DDBJ databases">
        <authorList>
            <person name="Jaros S."/>
            <person name="Januszkiewicz K."/>
            <person name="Wedrychowicz H."/>
        </authorList>
    </citation>
    <scope>NUCLEOTIDE SEQUENCE [LARGE SCALE GENOMIC DNA]</scope>
    <source>
        <strain evidence="6 7">GAS138</strain>
    </source>
</reference>
<dbReference type="Pfam" id="PF01965">
    <property type="entry name" value="DJ-1_PfpI"/>
    <property type="match status" value="1"/>
</dbReference>
<dbReference type="PROSITE" id="PS00041">
    <property type="entry name" value="HTH_ARAC_FAMILY_1"/>
    <property type="match status" value="1"/>
</dbReference>
<gene>
    <name evidence="6" type="ORF">SAMN05443248_8888</name>
</gene>
<dbReference type="InterPro" id="IPR029062">
    <property type="entry name" value="Class_I_gatase-like"/>
</dbReference>
<evidence type="ECO:0000256" key="2">
    <source>
        <dbReference type="ARBA" id="ARBA00023125"/>
    </source>
</evidence>
<name>A0A1M5YXV0_9BRAD</name>
<organism evidence="6 7">
    <name type="scientific">Bradyrhizobium erythrophlei</name>
    <dbReference type="NCBI Taxonomy" id="1437360"/>
    <lineage>
        <taxon>Bacteria</taxon>
        <taxon>Pseudomonadati</taxon>
        <taxon>Pseudomonadota</taxon>
        <taxon>Alphaproteobacteria</taxon>
        <taxon>Hyphomicrobiales</taxon>
        <taxon>Nitrobacteraceae</taxon>
        <taxon>Bradyrhizobium</taxon>
    </lineage>
</organism>
<keyword evidence="2" id="KW-0238">DNA-binding</keyword>
<evidence type="ECO:0000256" key="4">
    <source>
        <dbReference type="SAM" id="MobiDB-lite"/>
    </source>
</evidence>
<dbReference type="GO" id="GO:0043565">
    <property type="term" value="F:sequence-specific DNA binding"/>
    <property type="evidence" value="ECO:0007669"/>
    <property type="project" value="InterPro"/>
</dbReference>
<dbReference type="CDD" id="cd03136">
    <property type="entry name" value="GATase1_AraC_ArgR_like"/>
    <property type="match status" value="1"/>
</dbReference>
<dbReference type="InterPro" id="IPR018062">
    <property type="entry name" value="HTH_AraC-typ_CS"/>
</dbReference>
<evidence type="ECO:0000259" key="5">
    <source>
        <dbReference type="PROSITE" id="PS01124"/>
    </source>
</evidence>
<protein>
    <submittedName>
        <fullName evidence="6">Transcriptional regulator, AraC family with amidase-like domain</fullName>
    </submittedName>
</protein>
<dbReference type="Gene3D" id="3.40.50.880">
    <property type="match status" value="1"/>
</dbReference>
<dbReference type="EMBL" id="LT670817">
    <property type="protein sequence ID" value="SHI16353.1"/>
    <property type="molecule type" value="Genomic_DNA"/>
</dbReference>
<sequence length="378" mass="41721">MGSVAVGNGPAPGSAHQFSTFPVAGYRVPGQMFKARSMDKAIRPLRVGFILTNNFTLTALSNFVDVLRLAADDGDNSRPIRCQWHIMSHNDEPVRSSSGLLMYPTSRLINAAELDYVVVVGGLLHRGPQIDDKTRKYLLAAAETNVDLIGVCTGSFVLWRLGLLHQRKCCISWYHYRDFLEEFGETLPVADQLFVIDGKRITCSGGIGVAYLAAHIVELRMGLSSAQKALHIMQIDRMKPGSTAQSAPPTAFIGEDSRISRALLIMEQNLSSPLSIAKLAAKVHLSTRQLERLFKEETGQSPQTAYLRLRLKHARWMMKTDLTLAAIAAETGFVDGSHLSKAFKAAFGSNPSEERRRQNEAPMDLEVRAQGRRVFDPA</sequence>
<dbReference type="Proteomes" id="UP000189796">
    <property type="component" value="Chromosome I"/>
</dbReference>
<dbReference type="InterPro" id="IPR018060">
    <property type="entry name" value="HTH_AraC"/>
</dbReference>
<dbReference type="InterPro" id="IPR009057">
    <property type="entry name" value="Homeodomain-like_sf"/>
</dbReference>
<feature type="region of interest" description="Disordered" evidence="4">
    <location>
        <begin position="347"/>
        <end position="378"/>
    </location>
</feature>
<dbReference type="Pfam" id="PF12833">
    <property type="entry name" value="HTH_18"/>
    <property type="match status" value="1"/>
</dbReference>
<dbReference type="PANTHER" id="PTHR43130">
    <property type="entry name" value="ARAC-FAMILY TRANSCRIPTIONAL REGULATOR"/>
    <property type="match status" value="1"/>
</dbReference>
<evidence type="ECO:0000256" key="3">
    <source>
        <dbReference type="ARBA" id="ARBA00023163"/>
    </source>
</evidence>
<proteinExistence type="predicted"/>
<dbReference type="InterPro" id="IPR052158">
    <property type="entry name" value="INH-QAR"/>
</dbReference>
<dbReference type="SUPFAM" id="SSF46689">
    <property type="entry name" value="Homeodomain-like"/>
    <property type="match status" value="2"/>
</dbReference>
<keyword evidence="1" id="KW-0805">Transcription regulation</keyword>
<dbReference type="GO" id="GO:0003700">
    <property type="term" value="F:DNA-binding transcription factor activity"/>
    <property type="evidence" value="ECO:0007669"/>
    <property type="project" value="InterPro"/>
</dbReference>
<evidence type="ECO:0000256" key="1">
    <source>
        <dbReference type="ARBA" id="ARBA00023015"/>
    </source>
</evidence>
<dbReference type="SUPFAM" id="SSF52317">
    <property type="entry name" value="Class I glutamine amidotransferase-like"/>
    <property type="match status" value="1"/>
</dbReference>
<dbReference type="SMART" id="SM00342">
    <property type="entry name" value="HTH_ARAC"/>
    <property type="match status" value="1"/>
</dbReference>
<feature type="compositionally biased region" description="Basic and acidic residues" evidence="4">
    <location>
        <begin position="352"/>
        <end position="378"/>
    </location>
</feature>
<dbReference type="PANTHER" id="PTHR43130:SF3">
    <property type="entry name" value="HTH-TYPE TRANSCRIPTIONAL REGULATOR RV1931C"/>
    <property type="match status" value="1"/>
</dbReference>